<dbReference type="EMBL" id="BART01023818">
    <property type="protein sequence ID" value="GAG97106.1"/>
    <property type="molecule type" value="Genomic_DNA"/>
</dbReference>
<name>X1DL12_9ZZZZ</name>
<accession>X1DL12</accession>
<protein>
    <submittedName>
        <fullName evidence="1">Uncharacterized protein</fullName>
    </submittedName>
</protein>
<comment type="caution">
    <text evidence="1">The sequence shown here is derived from an EMBL/GenBank/DDBJ whole genome shotgun (WGS) entry which is preliminary data.</text>
</comment>
<gene>
    <name evidence="1" type="ORF">S01H4_43213</name>
</gene>
<proteinExistence type="predicted"/>
<dbReference type="AlphaFoldDB" id="X1DL12"/>
<reference evidence="1" key="1">
    <citation type="journal article" date="2014" name="Front. Microbiol.">
        <title>High frequency of phylogenetically diverse reductive dehalogenase-homologous genes in deep subseafloor sedimentary metagenomes.</title>
        <authorList>
            <person name="Kawai M."/>
            <person name="Futagami T."/>
            <person name="Toyoda A."/>
            <person name="Takaki Y."/>
            <person name="Nishi S."/>
            <person name="Hori S."/>
            <person name="Arai W."/>
            <person name="Tsubouchi T."/>
            <person name="Morono Y."/>
            <person name="Uchiyama I."/>
            <person name="Ito T."/>
            <person name="Fujiyama A."/>
            <person name="Inagaki F."/>
            <person name="Takami H."/>
        </authorList>
    </citation>
    <scope>NUCLEOTIDE SEQUENCE</scope>
    <source>
        <strain evidence="1">Expedition CK06-06</strain>
    </source>
</reference>
<organism evidence="1">
    <name type="scientific">marine sediment metagenome</name>
    <dbReference type="NCBI Taxonomy" id="412755"/>
    <lineage>
        <taxon>unclassified sequences</taxon>
        <taxon>metagenomes</taxon>
        <taxon>ecological metagenomes</taxon>
    </lineage>
</organism>
<sequence length="85" mass="9662">MVEFAAPDDFERQDESVHALLRKVFGTFEHYHPGRVSRPPKVQVSNIEGDTRILLDFGVEYTDADDMMAMNTTLNAIIQKLGLDH</sequence>
<evidence type="ECO:0000313" key="1">
    <source>
        <dbReference type="EMBL" id="GAG97106.1"/>
    </source>
</evidence>